<dbReference type="SUPFAM" id="SSF48498">
    <property type="entry name" value="Tetracyclin repressor-like, C-terminal domain"/>
    <property type="match status" value="1"/>
</dbReference>
<keyword evidence="3" id="KW-0804">Transcription</keyword>
<gene>
    <name evidence="7" type="ORF">GCM10010469_68620</name>
</gene>
<organism evidence="7 8">
    <name type="scientific">Streptomyces labedae</name>
    <dbReference type="NCBI Taxonomy" id="285569"/>
    <lineage>
        <taxon>Bacteria</taxon>
        <taxon>Bacillati</taxon>
        <taxon>Actinomycetota</taxon>
        <taxon>Actinomycetes</taxon>
        <taxon>Kitasatosporales</taxon>
        <taxon>Streptomycetaceae</taxon>
        <taxon>Streptomyces</taxon>
    </lineage>
</organism>
<dbReference type="Pfam" id="PF00440">
    <property type="entry name" value="TetR_N"/>
    <property type="match status" value="1"/>
</dbReference>
<evidence type="ECO:0000313" key="7">
    <source>
        <dbReference type="EMBL" id="GAA3281695.1"/>
    </source>
</evidence>
<name>A0ABP6RCU3_9ACTN</name>
<dbReference type="SUPFAM" id="SSF46689">
    <property type="entry name" value="Homeodomain-like"/>
    <property type="match status" value="1"/>
</dbReference>
<dbReference type="EMBL" id="BAAAUW010000067">
    <property type="protein sequence ID" value="GAA3281695.1"/>
    <property type="molecule type" value="Genomic_DNA"/>
</dbReference>
<reference evidence="8" key="1">
    <citation type="journal article" date="2019" name="Int. J. Syst. Evol. Microbiol.">
        <title>The Global Catalogue of Microorganisms (GCM) 10K type strain sequencing project: providing services to taxonomists for standard genome sequencing and annotation.</title>
        <authorList>
            <consortium name="The Broad Institute Genomics Platform"/>
            <consortium name="The Broad Institute Genome Sequencing Center for Infectious Disease"/>
            <person name="Wu L."/>
            <person name="Ma J."/>
        </authorList>
    </citation>
    <scope>NUCLEOTIDE SEQUENCE [LARGE SCALE GENOMIC DNA]</scope>
    <source>
        <strain evidence="8">JCM 9381</strain>
    </source>
</reference>
<dbReference type="Proteomes" id="UP001500728">
    <property type="component" value="Unassembled WGS sequence"/>
</dbReference>
<evidence type="ECO:0000256" key="5">
    <source>
        <dbReference type="SAM" id="MobiDB-lite"/>
    </source>
</evidence>
<dbReference type="InterPro" id="IPR025996">
    <property type="entry name" value="MT1864/Rv1816-like_C"/>
</dbReference>
<keyword evidence="8" id="KW-1185">Reference proteome</keyword>
<dbReference type="InterPro" id="IPR001647">
    <property type="entry name" value="HTH_TetR"/>
</dbReference>
<keyword evidence="2 4" id="KW-0238">DNA-binding</keyword>
<dbReference type="InterPro" id="IPR036271">
    <property type="entry name" value="Tet_transcr_reg_TetR-rel_C_sf"/>
</dbReference>
<evidence type="ECO:0000313" key="8">
    <source>
        <dbReference type="Proteomes" id="UP001500728"/>
    </source>
</evidence>
<accession>A0ABP6RCU3</accession>
<dbReference type="Gene3D" id="1.10.357.10">
    <property type="entry name" value="Tetracycline Repressor, domain 2"/>
    <property type="match status" value="1"/>
</dbReference>
<proteinExistence type="predicted"/>
<dbReference type="InterPro" id="IPR009057">
    <property type="entry name" value="Homeodomain-like_sf"/>
</dbReference>
<protein>
    <recommendedName>
        <fullName evidence="6">HTH tetR-type domain-containing protein</fullName>
    </recommendedName>
</protein>
<evidence type="ECO:0000256" key="3">
    <source>
        <dbReference type="ARBA" id="ARBA00023163"/>
    </source>
</evidence>
<dbReference type="Gene3D" id="1.10.10.60">
    <property type="entry name" value="Homeodomain-like"/>
    <property type="match status" value="1"/>
</dbReference>
<sequence length="258" mass="27945">MELTAHATDTTAAGRRGPFAWSPAPPGGRGHRREQPLPTGRCPATRPPRRLHSPVRNPPAPQPEAHIPRAGLTADRLVAAAADLADEAGYENVTLSALARRFNVKDASLYTHVRGLGDLRTRMALLAGGEMIDRIATAVEGRTGKDALAAFAGAYRDYALTHPGRYAATQIRLDEATVTDSPALRRTAEITYGLLRAYGLEEPDLTDAVRLLRSSFHGYCALESAGAFGAPRDLEASWDRMIDALHLTLLNWPRRDAP</sequence>
<dbReference type="Pfam" id="PF13305">
    <property type="entry name" value="TetR_C_33"/>
    <property type="match status" value="1"/>
</dbReference>
<evidence type="ECO:0000256" key="1">
    <source>
        <dbReference type="ARBA" id="ARBA00023015"/>
    </source>
</evidence>
<evidence type="ECO:0000256" key="2">
    <source>
        <dbReference type="ARBA" id="ARBA00023125"/>
    </source>
</evidence>
<evidence type="ECO:0000256" key="4">
    <source>
        <dbReference type="PROSITE-ProRule" id="PRU00335"/>
    </source>
</evidence>
<feature type="domain" description="HTH tetR-type" evidence="6">
    <location>
        <begin position="71"/>
        <end position="131"/>
    </location>
</feature>
<keyword evidence="1" id="KW-0805">Transcription regulation</keyword>
<evidence type="ECO:0000259" key="6">
    <source>
        <dbReference type="PROSITE" id="PS50977"/>
    </source>
</evidence>
<dbReference type="PROSITE" id="PS50977">
    <property type="entry name" value="HTH_TETR_2"/>
    <property type="match status" value="1"/>
</dbReference>
<comment type="caution">
    <text evidence="7">The sequence shown here is derived from an EMBL/GenBank/DDBJ whole genome shotgun (WGS) entry which is preliminary data.</text>
</comment>
<feature type="DNA-binding region" description="H-T-H motif" evidence="4">
    <location>
        <begin position="94"/>
        <end position="113"/>
    </location>
</feature>
<feature type="region of interest" description="Disordered" evidence="5">
    <location>
        <begin position="1"/>
        <end position="67"/>
    </location>
</feature>